<name>A0AAU9CM81_9BACT</name>
<evidence type="ECO:0000256" key="3">
    <source>
        <dbReference type="ARBA" id="ARBA00022452"/>
    </source>
</evidence>
<dbReference type="InterPro" id="IPR008969">
    <property type="entry name" value="CarboxyPept-like_regulatory"/>
</dbReference>
<organism evidence="11 12">
    <name type="scientific">Fulvitalea axinellae</name>
    <dbReference type="NCBI Taxonomy" id="1182444"/>
    <lineage>
        <taxon>Bacteria</taxon>
        <taxon>Pseudomonadati</taxon>
        <taxon>Bacteroidota</taxon>
        <taxon>Cytophagia</taxon>
        <taxon>Cytophagales</taxon>
        <taxon>Persicobacteraceae</taxon>
        <taxon>Fulvitalea</taxon>
    </lineage>
</organism>
<keyword evidence="12" id="KW-1185">Reference proteome</keyword>
<keyword evidence="4 7" id="KW-0812">Transmembrane</keyword>
<dbReference type="KEGG" id="fax:FUAX_14440"/>
<proteinExistence type="inferred from homology"/>
<dbReference type="PANTHER" id="PTHR40980:SF4">
    <property type="entry name" value="TONB-DEPENDENT RECEPTOR-LIKE BETA-BARREL DOMAIN-CONTAINING PROTEIN"/>
    <property type="match status" value="1"/>
</dbReference>
<evidence type="ECO:0000256" key="2">
    <source>
        <dbReference type="ARBA" id="ARBA00022448"/>
    </source>
</evidence>
<evidence type="ECO:0000256" key="6">
    <source>
        <dbReference type="ARBA" id="ARBA00023237"/>
    </source>
</evidence>
<keyword evidence="3 7" id="KW-1134">Transmembrane beta strand</keyword>
<evidence type="ECO:0000256" key="4">
    <source>
        <dbReference type="ARBA" id="ARBA00022692"/>
    </source>
</evidence>
<dbReference type="InterPro" id="IPR012910">
    <property type="entry name" value="Plug_dom"/>
</dbReference>
<sequence length="803" mass="89193">MKNLLFAFPILVFAFLYAPNTFAQKGTSVKGRVVAVNGEPVAYAGVVISTLGGDMLAGGVTGDDGRFGFVVKSAGKLRLKVSFMGYEDLEKDIELTAGKGNDLGDVSIKPSTRLLEEISVSADKAIASHKVDKSVYEASGFKASANGSAVDILRNLPSVTMVGDDVAVRGTTGFTVLVNGKPSQLKPAEVLGQLAGNLVERVEVITAPSAKYDPDGKAGLINIITKKGAADGLFVSANGAFGGTDPARYGGGLNLGYTKGKTRVYLGGDFRQKDLDGDRYGDIMTKHEGVQHDLISDGTRNYYEYLYSVQGGIDYDFSANDAISATFYTGGRKKEREADLLYTTERDDQPGTVDEFYNMNWMVREGRYTTLGLDYTHKFTEKSKLAFSGLYESSELLGPIDNRNLTEQGGDLELYERMDSENPLDGYRFSVDYETGIGQFGKFETGYRYRRLRHKGDFVYETLDLSASDNDTWIRDKEKSNSIDLLREIHSLYGAFSSKVGRISYNAGLRAEYTDREMESTTKSTPYEYSKFNLFPSGMVAYDLGNGQNVRLAYSKRVERPTTKLMNPFKLHRHGEVVEEGDPELVPEFIDLVELGYVNEFGANTFAFTTYYRHTEDKIYRSNAVYEPNILYRAYTNAGRAQAVGAEASVSASPWSWWNFFAGVNVYDYRVWGDIFGVKLDQSSLNWSVNANSTVSFTKTLKLNWNLSYRSETVTAQGEDGDFLMSDLALSQSLPKHGLTFSLQVRDIFESNIETFNTAGDTFDAYNKYTKEGQIFMLGVSYSLNMKNRKGKKIESEFGKKEF</sequence>
<dbReference type="SUPFAM" id="SSF56935">
    <property type="entry name" value="Porins"/>
    <property type="match status" value="1"/>
</dbReference>
<dbReference type="RefSeq" id="WP_338394236.1">
    <property type="nucleotide sequence ID" value="NZ_AP025314.1"/>
</dbReference>
<dbReference type="Pfam" id="PF13620">
    <property type="entry name" value="CarboxypepD_reg"/>
    <property type="match status" value="1"/>
</dbReference>
<dbReference type="GO" id="GO:0009279">
    <property type="term" value="C:cell outer membrane"/>
    <property type="evidence" value="ECO:0007669"/>
    <property type="project" value="UniProtKB-SubCell"/>
</dbReference>
<dbReference type="SUPFAM" id="SSF49464">
    <property type="entry name" value="Carboxypeptidase regulatory domain-like"/>
    <property type="match status" value="1"/>
</dbReference>
<dbReference type="InterPro" id="IPR036942">
    <property type="entry name" value="Beta-barrel_TonB_sf"/>
</dbReference>
<dbReference type="Pfam" id="PF07715">
    <property type="entry name" value="Plug"/>
    <property type="match status" value="1"/>
</dbReference>
<evidence type="ECO:0000256" key="8">
    <source>
        <dbReference type="SAM" id="SignalP"/>
    </source>
</evidence>
<evidence type="ECO:0000256" key="7">
    <source>
        <dbReference type="PROSITE-ProRule" id="PRU01360"/>
    </source>
</evidence>
<dbReference type="AlphaFoldDB" id="A0AAU9CM81"/>
<protein>
    <submittedName>
        <fullName evidence="11">TonB-dependent receptor</fullName>
    </submittedName>
</protein>
<evidence type="ECO:0000256" key="5">
    <source>
        <dbReference type="ARBA" id="ARBA00023136"/>
    </source>
</evidence>
<dbReference type="Gene3D" id="2.170.130.10">
    <property type="entry name" value="TonB-dependent receptor, plug domain"/>
    <property type="match status" value="1"/>
</dbReference>
<feature type="chain" id="PRO_5043605645" evidence="8">
    <location>
        <begin position="24"/>
        <end position="803"/>
    </location>
</feature>
<feature type="domain" description="Outer membrane protein beta-barrel" evidence="10">
    <location>
        <begin position="377"/>
        <end position="782"/>
    </location>
</feature>
<dbReference type="Proteomes" id="UP001348817">
    <property type="component" value="Chromosome"/>
</dbReference>
<dbReference type="EMBL" id="AP025314">
    <property type="protein sequence ID" value="BDD09012.1"/>
    <property type="molecule type" value="Genomic_DNA"/>
</dbReference>
<dbReference type="InterPro" id="IPR041700">
    <property type="entry name" value="OMP_b-brl_3"/>
</dbReference>
<gene>
    <name evidence="11" type="ORF">FUAX_14440</name>
</gene>
<dbReference type="PROSITE" id="PS52016">
    <property type="entry name" value="TONB_DEPENDENT_REC_3"/>
    <property type="match status" value="1"/>
</dbReference>
<feature type="signal peptide" evidence="8">
    <location>
        <begin position="1"/>
        <end position="23"/>
    </location>
</feature>
<dbReference type="Gene3D" id="2.40.170.20">
    <property type="entry name" value="TonB-dependent receptor, beta-barrel domain"/>
    <property type="match status" value="1"/>
</dbReference>
<keyword evidence="6 7" id="KW-0998">Cell outer membrane</keyword>
<comment type="subcellular location">
    <subcellularLocation>
        <location evidence="1 7">Cell outer membrane</location>
        <topology evidence="1 7">Multi-pass membrane protein</topology>
    </subcellularLocation>
</comment>
<evidence type="ECO:0000313" key="11">
    <source>
        <dbReference type="EMBL" id="BDD09012.1"/>
    </source>
</evidence>
<reference evidence="11 12" key="1">
    <citation type="submission" date="2021-12" db="EMBL/GenBank/DDBJ databases">
        <title>Genome sequencing of bacteria with rrn-lacking chromosome and rrn-plasmid.</title>
        <authorList>
            <person name="Anda M."/>
            <person name="Iwasaki W."/>
        </authorList>
    </citation>
    <scope>NUCLEOTIDE SEQUENCE [LARGE SCALE GENOMIC DNA]</scope>
    <source>
        <strain evidence="11 12">DSM 100852</strain>
    </source>
</reference>
<dbReference type="PANTHER" id="PTHR40980">
    <property type="entry name" value="PLUG DOMAIN-CONTAINING PROTEIN"/>
    <property type="match status" value="1"/>
</dbReference>
<accession>A0AAU9CM81</accession>
<evidence type="ECO:0000313" key="12">
    <source>
        <dbReference type="Proteomes" id="UP001348817"/>
    </source>
</evidence>
<comment type="similarity">
    <text evidence="7">Belongs to the TonB-dependent receptor family.</text>
</comment>
<evidence type="ECO:0000256" key="1">
    <source>
        <dbReference type="ARBA" id="ARBA00004571"/>
    </source>
</evidence>
<keyword evidence="5 7" id="KW-0472">Membrane</keyword>
<dbReference type="Pfam" id="PF14905">
    <property type="entry name" value="OMP_b-brl_3"/>
    <property type="match status" value="1"/>
</dbReference>
<evidence type="ECO:0000259" key="10">
    <source>
        <dbReference type="Pfam" id="PF14905"/>
    </source>
</evidence>
<evidence type="ECO:0000259" key="9">
    <source>
        <dbReference type="Pfam" id="PF07715"/>
    </source>
</evidence>
<keyword evidence="11" id="KW-0675">Receptor</keyword>
<keyword evidence="8" id="KW-0732">Signal</keyword>
<feature type="domain" description="TonB-dependent receptor plug" evidence="9">
    <location>
        <begin position="134"/>
        <end position="219"/>
    </location>
</feature>
<dbReference type="InterPro" id="IPR039426">
    <property type="entry name" value="TonB-dep_rcpt-like"/>
</dbReference>
<dbReference type="InterPro" id="IPR037066">
    <property type="entry name" value="Plug_dom_sf"/>
</dbReference>
<keyword evidence="2 7" id="KW-0813">Transport</keyword>
<dbReference type="Gene3D" id="2.60.40.1120">
    <property type="entry name" value="Carboxypeptidase-like, regulatory domain"/>
    <property type="match status" value="1"/>
</dbReference>